<keyword evidence="2" id="KW-1185">Reference proteome</keyword>
<organism evidence="1 2">
    <name type="scientific">Chryseobacterium antibioticum</name>
    <dbReference type="NCBI Taxonomy" id="2728847"/>
    <lineage>
        <taxon>Bacteria</taxon>
        <taxon>Pseudomonadati</taxon>
        <taxon>Bacteroidota</taxon>
        <taxon>Flavobacteriia</taxon>
        <taxon>Flavobacteriales</taxon>
        <taxon>Weeksellaceae</taxon>
        <taxon>Chryseobacterium group</taxon>
        <taxon>Chryseobacterium</taxon>
    </lineage>
</organism>
<dbReference type="RefSeq" id="WP_169234584.1">
    <property type="nucleotide sequence ID" value="NZ_JABBGI010000010.1"/>
</dbReference>
<name>A0A7Y0AMJ1_9FLAO</name>
<sequence>MEANELRIGNYIQLHRNPTDKFMSVHSIKSIFFYNKESGYYYSKLDDDFEVNLDSDVEPVKLTEDWLLKFGFDQMKESTTYEWKDGDYRSVQVDLKSNEAEIYLCGYDSVMSSQCFPVDHIQYVHEFQNLFFALKGKELTLK</sequence>
<proteinExistence type="predicted"/>
<dbReference type="Proteomes" id="UP000544054">
    <property type="component" value="Unassembled WGS sequence"/>
</dbReference>
<protein>
    <submittedName>
        <fullName evidence="1">Uncharacterized protein</fullName>
    </submittedName>
</protein>
<evidence type="ECO:0000313" key="2">
    <source>
        <dbReference type="Proteomes" id="UP000544054"/>
    </source>
</evidence>
<reference evidence="1 2" key="1">
    <citation type="submission" date="2020-04" db="EMBL/GenBank/DDBJ databases">
        <title>Chryseobacterium sp. RP-3-3 sp. nov., isolated from Jeju soil.</title>
        <authorList>
            <person name="Dahal R.H."/>
        </authorList>
    </citation>
    <scope>NUCLEOTIDE SEQUENCE [LARGE SCALE GENOMIC DNA]</scope>
    <source>
        <strain evidence="1 2">RP-3-3</strain>
    </source>
</reference>
<dbReference type="AlphaFoldDB" id="A0A7Y0AMJ1"/>
<gene>
    <name evidence="1" type="ORF">HHL23_09550</name>
</gene>
<dbReference type="EMBL" id="JABBGI010000010">
    <property type="protein sequence ID" value="NML70045.1"/>
    <property type="molecule type" value="Genomic_DNA"/>
</dbReference>
<accession>A0A7Y0AMJ1</accession>
<comment type="caution">
    <text evidence="1">The sequence shown here is derived from an EMBL/GenBank/DDBJ whole genome shotgun (WGS) entry which is preliminary data.</text>
</comment>
<evidence type="ECO:0000313" key="1">
    <source>
        <dbReference type="EMBL" id="NML70045.1"/>
    </source>
</evidence>